<proteinExistence type="predicted"/>
<dbReference type="PRINTS" id="PR00035">
    <property type="entry name" value="HTHGNTR"/>
</dbReference>
<keyword evidence="2" id="KW-0238">DNA-binding</keyword>
<dbReference type="GO" id="GO:0003700">
    <property type="term" value="F:DNA-binding transcription factor activity"/>
    <property type="evidence" value="ECO:0007669"/>
    <property type="project" value="InterPro"/>
</dbReference>
<dbReference type="Pfam" id="PF00392">
    <property type="entry name" value="GntR"/>
    <property type="match status" value="1"/>
</dbReference>
<dbReference type="PANTHER" id="PTHR43537">
    <property type="entry name" value="TRANSCRIPTIONAL REGULATOR, GNTR FAMILY"/>
    <property type="match status" value="1"/>
</dbReference>
<dbReference type="SMART" id="SM00345">
    <property type="entry name" value="HTH_GNTR"/>
    <property type="match status" value="1"/>
</dbReference>
<dbReference type="SUPFAM" id="SSF48008">
    <property type="entry name" value="GntR ligand-binding domain-like"/>
    <property type="match status" value="1"/>
</dbReference>
<dbReference type="AlphaFoldDB" id="A0A857C445"/>
<protein>
    <submittedName>
        <fullName evidence="5">FCD domain-containing protein</fullName>
    </submittedName>
</protein>
<keyword evidence="3" id="KW-0804">Transcription</keyword>
<reference evidence="5 6" key="1">
    <citation type="submission" date="2019-12" db="EMBL/GenBank/DDBJ databases">
        <title>The genome of Stappia indica PHM037.</title>
        <authorList>
            <person name="Kacar D."/>
            <person name="Galan B."/>
            <person name="Canedo L."/>
            <person name="Rodriguez P."/>
            <person name="de la Calle F."/>
            <person name="Garcia J.L."/>
        </authorList>
    </citation>
    <scope>NUCLEOTIDE SEQUENCE [LARGE SCALE GENOMIC DNA]</scope>
    <source>
        <strain evidence="5 6">PHM037</strain>
    </source>
</reference>
<feature type="domain" description="HTH gntR-type" evidence="4">
    <location>
        <begin position="10"/>
        <end position="77"/>
    </location>
</feature>
<evidence type="ECO:0000256" key="3">
    <source>
        <dbReference type="ARBA" id="ARBA00023163"/>
    </source>
</evidence>
<dbReference type="KEGG" id="siw:GH266_03945"/>
<organism evidence="5 6">
    <name type="scientific">Stappia indica</name>
    <dbReference type="NCBI Taxonomy" id="538381"/>
    <lineage>
        <taxon>Bacteria</taxon>
        <taxon>Pseudomonadati</taxon>
        <taxon>Pseudomonadota</taxon>
        <taxon>Alphaproteobacteria</taxon>
        <taxon>Hyphomicrobiales</taxon>
        <taxon>Stappiaceae</taxon>
        <taxon>Stappia</taxon>
    </lineage>
</organism>
<evidence type="ECO:0000313" key="5">
    <source>
        <dbReference type="EMBL" id="QGZ33733.1"/>
    </source>
</evidence>
<dbReference type="OrthoDB" id="284307at2"/>
<evidence type="ECO:0000256" key="1">
    <source>
        <dbReference type="ARBA" id="ARBA00023015"/>
    </source>
</evidence>
<accession>A0A857C445</accession>
<dbReference type="EMBL" id="CP046908">
    <property type="protein sequence ID" value="QGZ33733.1"/>
    <property type="molecule type" value="Genomic_DNA"/>
</dbReference>
<dbReference type="InterPro" id="IPR008920">
    <property type="entry name" value="TF_FadR/GntR_C"/>
</dbReference>
<evidence type="ECO:0000256" key="2">
    <source>
        <dbReference type="ARBA" id="ARBA00023125"/>
    </source>
</evidence>
<dbReference type="Proteomes" id="UP000435648">
    <property type="component" value="Chromosome"/>
</dbReference>
<dbReference type="SUPFAM" id="SSF46785">
    <property type="entry name" value="Winged helix' DNA-binding domain"/>
    <property type="match status" value="1"/>
</dbReference>
<dbReference type="SMART" id="SM00895">
    <property type="entry name" value="FCD"/>
    <property type="match status" value="1"/>
</dbReference>
<dbReference type="InterPro" id="IPR036390">
    <property type="entry name" value="WH_DNA-bd_sf"/>
</dbReference>
<dbReference type="Gene3D" id="1.20.120.530">
    <property type="entry name" value="GntR ligand-binding domain-like"/>
    <property type="match status" value="1"/>
</dbReference>
<dbReference type="PROSITE" id="PS50949">
    <property type="entry name" value="HTH_GNTR"/>
    <property type="match status" value="1"/>
</dbReference>
<keyword evidence="1" id="KW-0805">Transcription regulation</keyword>
<name>A0A857C445_9HYPH</name>
<dbReference type="PANTHER" id="PTHR43537:SF24">
    <property type="entry name" value="GLUCONATE OPERON TRANSCRIPTIONAL REPRESSOR"/>
    <property type="match status" value="1"/>
</dbReference>
<dbReference type="InterPro" id="IPR011711">
    <property type="entry name" value="GntR_C"/>
</dbReference>
<dbReference type="GO" id="GO:0003677">
    <property type="term" value="F:DNA binding"/>
    <property type="evidence" value="ECO:0007669"/>
    <property type="project" value="UniProtKB-KW"/>
</dbReference>
<dbReference type="Pfam" id="PF07729">
    <property type="entry name" value="FCD"/>
    <property type="match status" value="1"/>
</dbReference>
<evidence type="ECO:0000313" key="6">
    <source>
        <dbReference type="Proteomes" id="UP000435648"/>
    </source>
</evidence>
<gene>
    <name evidence="5" type="ORF">GH266_03945</name>
</gene>
<dbReference type="InterPro" id="IPR036388">
    <property type="entry name" value="WH-like_DNA-bd_sf"/>
</dbReference>
<dbReference type="Gene3D" id="1.10.10.10">
    <property type="entry name" value="Winged helix-like DNA-binding domain superfamily/Winged helix DNA-binding domain"/>
    <property type="match status" value="1"/>
</dbReference>
<sequence length="214" mass="23808">MAEQETGTETSLADETYRALLEEILSAQLAGGVVIQERRLAARLGVSRSPMRDALGRLEGQGLLVRNGKSMLTVRVITLKDYLNSLTMRLLVEPTAAALACPEIAESKLAELAAMLRAIEDDPDPDPAMIWRFDDALHQGLGEASGNPFMAETIVQMRRYTTIFERQRRLAQRKPGLEDHREILAALAARDPEGARQSMAQHLEKVRQRVLSTY</sequence>
<dbReference type="RefSeq" id="WP_158192738.1">
    <property type="nucleotide sequence ID" value="NZ_CP046908.1"/>
</dbReference>
<dbReference type="InterPro" id="IPR000524">
    <property type="entry name" value="Tscrpt_reg_HTH_GntR"/>
</dbReference>
<evidence type="ECO:0000259" key="4">
    <source>
        <dbReference type="PROSITE" id="PS50949"/>
    </source>
</evidence>